<protein>
    <recommendedName>
        <fullName evidence="3">t-SNARE coiled-coil homology domain-containing protein</fullName>
    </recommendedName>
</protein>
<dbReference type="Gene3D" id="1.20.5.340">
    <property type="match status" value="1"/>
</dbReference>
<keyword evidence="1" id="KW-0175">Coiled coil</keyword>
<sequence length="95" mass="11061">MDFYNLKNNVNNVVNTLAILQSKIDELNERIDNLDKNINSIQENINSDLMHIKEDLMNELNQTAVPLINSGIDASKPELRNYIRMIITEEFRRNS</sequence>
<accession>A0A6C0KVU2</accession>
<organism evidence="2">
    <name type="scientific">viral metagenome</name>
    <dbReference type="NCBI Taxonomy" id="1070528"/>
    <lineage>
        <taxon>unclassified sequences</taxon>
        <taxon>metagenomes</taxon>
        <taxon>organismal metagenomes</taxon>
    </lineage>
</organism>
<evidence type="ECO:0000256" key="1">
    <source>
        <dbReference type="SAM" id="Coils"/>
    </source>
</evidence>
<evidence type="ECO:0008006" key="3">
    <source>
        <dbReference type="Google" id="ProtNLM"/>
    </source>
</evidence>
<evidence type="ECO:0000313" key="2">
    <source>
        <dbReference type="EMBL" id="QHU20807.1"/>
    </source>
</evidence>
<proteinExistence type="predicted"/>
<name>A0A6C0KVU2_9ZZZZ</name>
<reference evidence="2" key="1">
    <citation type="journal article" date="2020" name="Nature">
        <title>Giant virus diversity and host interactions through global metagenomics.</title>
        <authorList>
            <person name="Schulz F."/>
            <person name="Roux S."/>
            <person name="Paez-Espino D."/>
            <person name="Jungbluth S."/>
            <person name="Walsh D.A."/>
            <person name="Denef V.J."/>
            <person name="McMahon K.D."/>
            <person name="Konstantinidis K.T."/>
            <person name="Eloe-Fadrosh E.A."/>
            <person name="Kyrpides N.C."/>
            <person name="Woyke T."/>
        </authorList>
    </citation>
    <scope>NUCLEOTIDE SEQUENCE</scope>
    <source>
        <strain evidence="2">GVMAG-S-3300013094-100</strain>
    </source>
</reference>
<dbReference type="EMBL" id="MN740975">
    <property type="protein sequence ID" value="QHU20807.1"/>
    <property type="molecule type" value="Genomic_DNA"/>
</dbReference>
<dbReference type="AlphaFoldDB" id="A0A6C0KVU2"/>
<feature type="coiled-coil region" evidence="1">
    <location>
        <begin position="10"/>
        <end position="44"/>
    </location>
</feature>